<keyword evidence="1" id="KW-0732">Signal</keyword>
<organism evidence="2 3">
    <name type="scientific">Oryza rufipogon</name>
    <name type="common">Brownbeard rice</name>
    <name type="synonym">Asian wild rice</name>
    <dbReference type="NCBI Taxonomy" id="4529"/>
    <lineage>
        <taxon>Eukaryota</taxon>
        <taxon>Viridiplantae</taxon>
        <taxon>Streptophyta</taxon>
        <taxon>Embryophyta</taxon>
        <taxon>Tracheophyta</taxon>
        <taxon>Spermatophyta</taxon>
        <taxon>Magnoliopsida</taxon>
        <taxon>Liliopsida</taxon>
        <taxon>Poales</taxon>
        <taxon>Poaceae</taxon>
        <taxon>BOP clade</taxon>
        <taxon>Oryzoideae</taxon>
        <taxon>Oryzeae</taxon>
        <taxon>Oryzinae</taxon>
        <taxon>Oryza</taxon>
    </lineage>
</organism>
<name>A0A0E0R9D6_ORYRU</name>
<reference evidence="2" key="2">
    <citation type="submission" date="2015-06" db="UniProtKB">
        <authorList>
            <consortium name="EnsemblPlants"/>
        </authorList>
    </citation>
    <scope>IDENTIFICATION</scope>
</reference>
<feature type="chain" id="PRO_5002372479" description="Secreted protein" evidence="1">
    <location>
        <begin position="29"/>
        <end position="104"/>
    </location>
</feature>
<proteinExistence type="predicted"/>
<dbReference type="Gramene" id="ORUFI11G17140.1">
    <property type="protein sequence ID" value="ORUFI11G17140.1"/>
    <property type="gene ID" value="ORUFI11G17140"/>
</dbReference>
<evidence type="ECO:0000256" key="1">
    <source>
        <dbReference type="SAM" id="SignalP"/>
    </source>
</evidence>
<dbReference type="HOGENOM" id="CLU_2254563_0_0_1"/>
<evidence type="ECO:0000313" key="2">
    <source>
        <dbReference type="EnsemblPlants" id="ORUFI11G17140.1"/>
    </source>
</evidence>
<feature type="signal peptide" evidence="1">
    <location>
        <begin position="1"/>
        <end position="28"/>
    </location>
</feature>
<dbReference type="AlphaFoldDB" id="A0A0E0R9D6"/>
<sequence>MQMRMRSVSTCMVSRLTWPAAAASAAWAERTNASRAEKNSRSWSRRTWTARLTAPVERHRDERRLVDAASFAGTKCRTRWRRSSGRSEIRSTAAPAAIVGLILN</sequence>
<dbReference type="Proteomes" id="UP000008022">
    <property type="component" value="Unassembled WGS sequence"/>
</dbReference>
<protein>
    <recommendedName>
        <fullName evidence="4">Secreted protein</fullName>
    </recommendedName>
</protein>
<evidence type="ECO:0008006" key="4">
    <source>
        <dbReference type="Google" id="ProtNLM"/>
    </source>
</evidence>
<evidence type="ECO:0000313" key="3">
    <source>
        <dbReference type="Proteomes" id="UP000008022"/>
    </source>
</evidence>
<keyword evidence="3" id="KW-1185">Reference proteome</keyword>
<reference evidence="3" key="1">
    <citation type="submission" date="2013-06" db="EMBL/GenBank/DDBJ databases">
        <authorList>
            <person name="Zhao Q."/>
        </authorList>
    </citation>
    <scope>NUCLEOTIDE SEQUENCE</scope>
    <source>
        <strain evidence="3">cv. W1943</strain>
    </source>
</reference>
<dbReference type="EnsemblPlants" id="ORUFI11G17140.1">
    <property type="protein sequence ID" value="ORUFI11G17140.1"/>
    <property type="gene ID" value="ORUFI11G17140"/>
</dbReference>
<accession>A0A0E0R9D6</accession>